<protein>
    <recommendedName>
        <fullName evidence="1">Copper amine oxidase-like N-terminal domain-containing protein</fullName>
    </recommendedName>
</protein>
<proteinExistence type="predicted"/>
<organism evidence="2 3">
    <name type="scientific">Anaerotignum faecicola</name>
    <dbReference type="NCBI Taxonomy" id="2358141"/>
    <lineage>
        <taxon>Bacteria</taxon>
        <taxon>Bacillati</taxon>
        <taxon>Bacillota</taxon>
        <taxon>Clostridia</taxon>
        <taxon>Lachnospirales</taxon>
        <taxon>Anaerotignaceae</taxon>
        <taxon>Anaerotignum</taxon>
    </lineage>
</organism>
<gene>
    <name evidence="2" type="ORF">KGMB03357_03800</name>
</gene>
<evidence type="ECO:0000259" key="1">
    <source>
        <dbReference type="Pfam" id="PF07833"/>
    </source>
</evidence>
<name>A0A401LB24_9FIRM</name>
<evidence type="ECO:0000313" key="2">
    <source>
        <dbReference type="EMBL" id="GCB28719.1"/>
    </source>
</evidence>
<keyword evidence="3" id="KW-1185">Reference proteome</keyword>
<comment type="caution">
    <text evidence="2">The sequence shown here is derived from an EMBL/GenBank/DDBJ whole genome shotgun (WGS) entry which is preliminary data.</text>
</comment>
<dbReference type="SUPFAM" id="SSF55383">
    <property type="entry name" value="Copper amine oxidase, domain N"/>
    <property type="match status" value="1"/>
</dbReference>
<dbReference type="Proteomes" id="UP000287361">
    <property type="component" value="Unassembled WGS sequence"/>
</dbReference>
<dbReference type="Gene3D" id="3.30.565.40">
    <property type="entry name" value="Fervidobacterium nodosum Rt17-B1 like"/>
    <property type="match status" value="1"/>
</dbReference>
<reference evidence="2 3" key="1">
    <citation type="submission" date="2018-10" db="EMBL/GenBank/DDBJ databases">
        <title>Draft Genome Sequence of Anaerotignum sp. KCTC 15736.</title>
        <authorList>
            <person name="Choi S.H."/>
            <person name="Kim J.S."/>
            <person name="Kang S.W."/>
            <person name="Lee J.S."/>
            <person name="Park S.H."/>
        </authorList>
    </citation>
    <scope>NUCLEOTIDE SEQUENCE [LARGE SCALE GENOMIC DNA]</scope>
    <source>
        <strain evidence="2 3">KCTC 15736</strain>
    </source>
</reference>
<dbReference type="InterPro" id="IPR036582">
    <property type="entry name" value="Mao_N_sf"/>
</dbReference>
<dbReference type="OrthoDB" id="2059429at2"/>
<evidence type="ECO:0000313" key="3">
    <source>
        <dbReference type="Proteomes" id="UP000287361"/>
    </source>
</evidence>
<sequence>MTVKKVAIIAAAGAVLLAGALTLSMTLITRNKIEVTATETSAQNETEQEEGGVKTLENMENMPLYFEDTEKLLLPLRNTMEALGGTVKWDTETKQTAISYRGRTLRVRSGERDAVLNGYAVTLPDEPNMINGCLYVDEEVISAYYTGEVRFNHETKQVTLEMKDGTEPVVAVKELTADEENGGYSVDVPVIVGLNDANYEKSLNDSLMQQMQEYIAAFIAEENTADSLLQVQVTTGFCTKDFLSILWEGTRDGMPVRFAKNFDLLGQRAVTLADMLTQTSLEAAQAQAGEDWTAEQFYLTADGELILIGRNAEGGQTIEPLTAEQSIWRKKYKGIFTK</sequence>
<dbReference type="EMBL" id="BHVZ01000001">
    <property type="protein sequence ID" value="GCB28719.1"/>
    <property type="molecule type" value="Genomic_DNA"/>
</dbReference>
<feature type="domain" description="Copper amine oxidase-like N-terminal" evidence="1">
    <location>
        <begin position="66"/>
        <end position="159"/>
    </location>
</feature>
<dbReference type="InterPro" id="IPR012854">
    <property type="entry name" value="Cu_amine_oxidase-like_N"/>
</dbReference>
<dbReference type="Gene3D" id="3.30.457.10">
    <property type="entry name" value="Copper amine oxidase-like, N-terminal domain"/>
    <property type="match status" value="1"/>
</dbReference>
<dbReference type="AlphaFoldDB" id="A0A401LB24"/>
<accession>A0A401LB24</accession>
<dbReference type="Pfam" id="PF07833">
    <property type="entry name" value="Cu_amine_oxidN1"/>
    <property type="match status" value="1"/>
</dbReference>